<proteinExistence type="predicted"/>
<dbReference type="Proteomes" id="UP001224775">
    <property type="component" value="Unassembled WGS sequence"/>
</dbReference>
<sequence>MIRSRAIPTVLSRATGNGIHAVLLIDADGELLGSAGSPPPASIQNKGENNDSKIAWPLDAASIGALISEVAGDYRRLGDELLLLDPLYDSQRSNVSNDGSKDMSGSEEGMQSQQDGTPRDDGKQHSESSGGNQQGKDGKEKNGQGSNLKSLIIEMEYGVVGVASADQFYVIALADTTVQHGTLTGRLRSLGSHVGEALSQLD</sequence>
<keyword evidence="3" id="KW-1185">Reference proteome</keyword>
<accession>A0AAD8YEJ4</accession>
<protein>
    <submittedName>
        <fullName evidence="2">Uncharacterized protein</fullName>
    </submittedName>
</protein>
<evidence type="ECO:0000313" key="2">
    <source>
        <dbReference type="EMBL" id="KAK1744737.1"/>
    </source>
</evidence>
<feature type="compositionally biased region" description="Basic and acidic residues" evidence="1">
    <location>
        <begin position="117"/>
        <end position="126"/>
    </location>
</feature>
<dbReference type="EMBL" id="JATAAI010000006">
    <property type="protein sequence ID" value="KAK1744737.1"/>
    <property type="molecule type" value="Genomic_DNA"/>
</dbReference>
<feature type="region of interest" description="Disordered" evidence="1">
    <location>
        <begin position="92"/>
        <end position="145"/>
    </location>
</feature>
<evidence type="ECO:0000256" key="1">
    <source>
        <dbReference type="SAM" id="MobiDB-lite"/>
    </source>
</evidence>
<evidence type="ECO:0000313" key="3">
    <source>
        <dbReference type="Proteomes" id="UP001224775"/>
    </source>
</evidence>
<comment type="caution">
    <text evidence="2">The sequence shown here is derived from an EMBL/GenBank/DDBJ whole genome shotgun (WGS) entry which is preliminary data.</text>
</comment>
<dbReference type="SUPFAM" id="SSF103196">
    <property type="entry name" value="Roadblock/LC7 domain"/>
    <property type="match status" value="1"/>
</dbReference>
<dbReference type="Gene3D" id="3.30.450.30">
    <property type="entry name" value="Dynein light chain 2a, cytoplasmic"/>
    <property type="match status" value="1"/>
</dbReference>
<dbReference type="AlphaFoldDB" id="A0AAD8YEJ4"/>
<organism evidence="2 3">
    <name type="scientific">Skeletonema marinoi</name>
    <dbReference type="NCBI Taxonomy" id="267567"/>
    <lineage>
        <taxon>Eukaryota</taxon>
        <taxon>Sar</taxon>
        <taxon>Stramenopiles</taxon>
        <taxon>Ochrophyta</taxon>
        <taxon>Bacillariophyta</taxon>
        <taxon>Coscinodiscophyceae</taxon>
        <taxon>Thalassiosirophycidae</taxon>
        <taxon>Thalassiosirales</taxon>
        <taxon>Skeletonemataceae</taxon>
        <taxon>Skeletonema</taxon>
        <taxon>Skeletonema marinoi-dohrnii complex</taxon>
    </lineage>
</organism>
<name>A0AAD8YEJ4_9STRA</name>
<reference evidence="2" key="1">
    <citation type="submission" date="2023-06" db="EMBL/GenBank/DDBJ databases">
        <title>Survivors Of The Sea: Transcriptome response of Skeletonema marinoi to long-term dormancy.</title>
        <authorList>
            <person name="Pinder M.I.M."/>
            <person name="Kourtchenko O."/>
            <person name="Robertson E.K."/>
            <person name="Larsson T."/>
            <person name="Maumus F."/>
            <person name="Osuna-Cruz C.M."/>
            <person name="Vancaester E."/>
            <person name="Stenow R."/>
            <person name="Vandepoele K."/>
            <person name="Ploug H."/>
            <person name="Bruchert V."/>
            <person name="Godhe A."/>
            <person name="Topel M."/>
        </authorList>
    </citation>
    <scope>NUCLEOTIDE SEQUENCE</scope>
    <source>
        <strain evidence="2">R05AC</strain>
    </source>
</reference>
<gene>
    <name evidence="2" type="ORF">QTG54_004028</name>
</gene>